<name>A0A1W4WIV6_AGRPL</name>
<dbReference type="OrthoDB" id="163794at2759"/>
<dbReference type="Proteomes" id="UP000192223">
    <property type="component" value="Unplaced"/>
</dbReference>
<evidence type="ECO:0000256" key="4">
    <source>
        <dbReference type="ARBA" id="ARBA00022989"/>
    </source>
</evidence>
<keyword evidence="5" id="KW-0472">Membrane</keyword>
<dbReference type="KEGG" id="apln:108733395"/>
<dbReference type="STRING" id="224129.A0A1W4WIV6"/>
<dbReference type="PANTHER" id="PTHR21346">
    <property type="entry name" value="FUN14 DOMAIN CONTAINING"/>
    <property type="match status" value="1"/>
</dbReference>
<proteinExistence type="inferred from homology"/>
<dbReference type="InterPro" id="IPR007014">
    <property type="entry name" value="FUN14"/>
</dbReference>
<evidence type="ECO:0000256" key="3">
    <source>
        <dbReference type="ARBA" id="ARBA00022692"/>
    </source>
</evidence>
<comment type="similarity">
    <text evidence="2">Belongs to the FUN14 family.</text>
</comment>
<comment type="subcellular location">
    <subcellularLocation>
        <location evidence="1">Mitochondrion outer membrane</location>
        <topology evidence="1">Multi-pass membrane protein</topology>
    </subcellularLocation>
</comment>
<dbReference type="AlphaFoldDB" id="A0A1W4WIV6"/>
<evidence type="ECO:0000313" key="6">
    <source>
        <dbReference type="Proteomes" id="UP000192223"/>
    </source>
</evidence>
<reference evidence="7" key="1">
    <citation type="submission" date="2025-08" db="UniProtKB">
        <authorList>
            <consortium name="RefSeq"/>
        </authorList>
    </citation>
    <scope>IDENTIFICATION</scope>
    <source>
        <tissue evidence="7">Entire body</tissue>
    </source>
</reference>
<dbReference type="InParanoid" id="A0A1W4WIV6"/>
<keyword evidence="3" id="KW-0812">Transmembrane</keyword>
<evidence type="ECO:0000256" key="2">
    <source>
        <dbReference type="ARBA" id="ARBA00009160"/>
    </source>
</evidence>
<evidence type="ECO:0000256" key="1">
    <source>
        <dbReference type="ARBA" id="ARBA00004374"/>
    </source>
</evidence>
<sequence length="121" mass="12874">MKMNKQLRSTSTDVLQKVMKSSTAQLLMGAVAGCTTGQIAVKVGRPIALGAGVGVLAIQIASYNGLIKDDLLKSTTDKTKVLQTQYLQKVPAVLINVRQFARHNKPFAFGFLGGLLIGIST</sequence>
<protein>
    <submittedName>
        <fullName evidence="7">Uncharacterized protein LOC108733395</fullName>
    </submittedName>
</protein>
<accession>A0A1W4WIV6</accession>
<dbReference type="GO" id="GO:0000422">
    <property type="term" value="P:autophagy of mitochondrion"/>
    <property type="evidence" value="ECO:0007669"/>
    <property type="project" value="TreeGrafter"/>
</dbReference>
<dbReference type="PANTHER" id="PTHR21346:SF0">
    <property type="entry name" value="RE45833P"/>
    <property type="match status" value="1"/>
</dbReference>
<dbReference type="GeneID" id="108733395"/>
<dbReference type="Pfam" id="PF04930">
    <property type="entry name" value="FUN14"/>
    <property type="match status" value="1"/>
</dbReference>
<evidence type="ECO:0000256" key="5">
    <source>
        <dbReference type="ARBA" id="ARBA00023136"/>
    </source>
</evidence>
<keyword evidence="4" id="KW-1133">Transmembrane helix</keyword>
<dbReference type="RefSeq" id="XP_018320043.1">
    <property type="nucleotide sequence ID" value="XM_018464541.2"/>
</dbReference>
<organism evidence="6 7">
    <name type="scientific">Agrilus planipennis</name>
    <name type="common">Emerald ash borer</name>
    <name type="synonym">Agrilus marcopoli</name>
    <dbReference type="NCBI Taxonomy" id="224129"/>
    <lineage>
        <taxon>Eukaryota</taxon>
        <taxon>Metazoa</taxon>
        <taxon>Ecdysozoa</taxon>
        <taxon>Arthropoda</taxon>
        <taxon>Hexapoda</taxon>
        <taxon>Insecta</taxon>
        <taxon>Pterygota</taxon>
        <taxon>Neoptera</taxon>
        <taxon>Endopterygota</taxon>
        <taxon>Coleoptera</taxon>
        <taxon>Polyphaga</taxon>
        <taxon>Elateriformia</taxon>
        <taxon>Buprestoidea</taxon>
        <taxon>Buprestidae</taxon>
        <taxon>Agrilinae</taxon>
        <taxon>Agrilus</taxon>
    </lineage>
</organism>
<dbReference type="GO" id="GO:0005741">
    <property type="term" value="C:mitochondrial outer membrane"/>
    <property type="evidence" value="ECO:0007669"/>
    <property type="project" value="UniProtKB-SubCell"/>
</dbReference>
<dbReference type="PROSITE" id="PS51257">
    <property type="entry name" value="PROKAR_LIPOPROTEIN"/>
    <property type="match status" value="1"/>
</dbReference>
<gene>
    <name evidence="7" type="primary">LOC108733395</name>
</gene>
<evidence type="ECO:0000313" key="7">
    <source>
        <dbReference type="RefSeq" id="XP_018320043.1"/>
    </source>
</evidence>
<keyword evidence="6" id="KW-1185">Reference proteome</keyword>